<dbReference type="Gene3D" id="3.40.50.1820">
    <property type="entry name" value="alpha/beta hydrolase"/>
    <property type="match status" value="1"/>
</dbReference>
<evidence type="ECO:0000256" key="1">
    <source>
        <dbReference type="ARBA" id="ARBA00022801"/>
    </source>
</evidence>
<evidence type="ECO:0000259" key="2">
    <source>
        <dbReference type="Pfam" id="PF07859"/>
    </source>
</evidence>
<dbReference type="PANTHER" id="PTHR48081">
    <property type="entry name" value="AB HYDROLASE SUPERFAMILY PROTEIN C4A8.06C"/>
    <property type="match status" value="1"/>
</dbReference>
<protein>
    <submittedName>
        <fullName evidence="3">Alpha/beta-hydrolase</fullName>
    </submittedName>
</protein>
<dbReference type="Proteomes" id="UP000799429">
    <property type="component" value="Unassembled WGS sequence"/>
</dbReference>
<reference evidence="3" key="1">
    <citation type="journal article" date="2020" name="Stud. Mycol.">
        <title>101 Dothideomycetes genomes: a test case for predicting lifestyles and emergence of pathogens.</title>
        <authorList>
            <person name="Haridas S."/>
            <person name="Albert R."/>
            <person name="Binder M."/>
            <person name="Bloem J."/>
            <person name="Labutti K."/>
            <person name="Salamov A."/>
            <person name="Andreopoulos B."/>
            <person name="Baker S."/>
            <person name="Barry K."/>
            <person name="Bills G."/>
            <person name="Bluhm B."/>
            <person name="Cannon C."/>
            <person name="Castanera R."/>
            <person name="Culley D."/>
            <person name="Daum C."/>
            <person name="Ezra D."/>
            <person name="Gonzalez J."/>
            <person name="Henrissat B."/>
            <person name="Kuo A."/>
            <person name="Liang C."/>
            <person name="Lipzen A."/>
            <person name="Lutzoni F."/>
            <person name="Magnuson J."/>
            <person name="Mondo S."/>
            <person name="Nolan M."/>
            <person name="Ohm R."/>
            <person name="Pangilinan J."/>
            <person name="Park H.-J."/>
            <person name="Ramirez L."/>
            <person name="Alfaro M."/>
            <person name="Sun H."/>
            <person name="Tritt A."/>
            <person name="Yoshinaga Y."/>
            <person name="Zwiers L.-H."/>
            <person name="Turgeon B."/>
            <person name="Goodwin S."/>
            <person name="Spatafora J."/>
            <person name="Crous P."/>
            <person name="Grigoriev I."/>
        </authorList>
    </citation>
    <scope>NUCLEOTIDE SEQUENCE</scope>
    <source>
        <strain evidence="3">CBS 101060</strain>
    </source>
</reference>
<comment type="caution">
    <text evidence="3">The sequence shown here is derived from an EMBL/GenBank/DDBJ whole genome shotgun (WGS) entry which is preliminary data.</text>
</comment>
<organism evidence="3 4">
    <name type="scientific">Patellaria atrata CBS 101060</name>
    <dbReference type="NCBI Taxonomy" id="1346257"/>
    <lineage>
        <taxon>Eukaryota</taxon>
        <taxon>Fungi</taxon>
        <taxon>Dikarya</taxon>
        <taxon>Ascomycota</taxon>
        <taxon>Pezizomycotina</taxon>
        <taxon>Dothideomycetes</taxon>
        <taxon>Dothideomycetes incertae sedis</taxon>
        <taxon>Patellariales</taxon>
        <taxon>Patellariaceae</taxon>
        <taxon>Patellaria</taxon>
    </lineage>
</organism>
<dbReference type="InterPro" id="IPR050300">
    <property type="entry name" value="GDXG_lipolytic_enzyme"/>
</dbReference>
<dbReference type="SUPFAM" id="SSF53474">
    <property type="entry name" value="alpha/beta-Hydrolases"/>
    <property type="match status" value="1"/>
</dbReference>
<keyword evidence="4" id="KW-1185">Reference proteome</keyword>
<dbReference type="InterPro" id="IPR029058">
    <property type="entry name" value="AB_hydrolase_fold"/>
</dbReference>
<dbReference type="AlphaFoldDB" id="A0A9P4VMH7"/>
<gene>
    <name evidence="3" type="ORF">M501DRAFT_1061156</name>
</gene>
<proteinExistence type="predicted"/>
<dbReference type="EMBL" id="MU006111">
    <property type="protein sequence ID" value="KAF2835185.1"/>
    <property type="molecule type" value="Genomic_DNA"/>
</dbReference>
<name>A0A9P4VMH7_9PEZI</name>
<accession>A0A9P4VMH7</accession>
<dbReference type="OrthoDB" id="408631at2759"/>
<keyword evidence="1" id="KW-0378">Hydrolase</keyword>
<sequence length="328" mass="37189">MHLHTILTWFSPTYSALFSPLLWSYRWRLLAFQPLALLINSLKYLPLLFSPRYTVLRIPVRNKHANTSRRFLAPLHLDIHGGGFLGGIAEMDFPFCSRLSDLTGTVVVSTEYRHAPAYPFPAAHEDVDDVVDWLFHNAGSELGADRGMFTVSGFSAGGNLALAVSQGRRCRRGERMKVKGSVTFYAPVDLRVPPEKKPVPPGYPKIDPLRFLLPLYDSYAGQGNPREVTDSRLHPILADVETLPRNMLFIIPTIDIPLHEQLTFVERMKADLHKKGVKETERKVESIIFEKGFHGWLEVPSFAIDEQTRTEAFNAAFQFIGEIHTRYS</sequence>
<dbReference type="GO" id="GO:0016787">
    <property type="term" value="F:hydrolase activity"/>
    <property type="evidence" value="ECO:0007669"/>
    <property type="project" value="UniProtKB-KW"/>
</dbReference>
<feature type="domain" description="Alpha/beta hydrolase fold-3" evidence="2">
    <location>
        <begin position="78"/>
        <end position="296"/>
    </location>
</feature>
<dbReference type="PANTHER" id="PTHR48081:SF8">
    <property type="entry name" value="ALPHA_BETA HYDROLASE FOLD-3 DOMAIN-CONTAINING PROTEIN-RELATED"/>
    <property type="match status" value="1"/>
</dbReference>
<dbReference type="InterPro" id="IPR013094">
    <property type="entry name" value="AB_hydrolase_3"/>
</dbReference>
<evidence type="ECO:0000313" key="4">
    <source>
        <dbReference type="Proteomes" id="UP000799429"/>
    </source>
</evidence>
<evidence type="ECO:0000313" key="3">
    <source>
        <dbReference type="EMBL" id="KAF2835185.1"/>
    </source>
</evidence>
<dbReference type="Pfam" id="PF07859">
    <property type="entry name" value="Abhydrolase_3"/>
    <property type="match status" value="1"/>
</dbReference>